<dbReference type="RefSeq" id="WP_095629433.1">
    <property type="nucleotide sequence ID" value="NZ_CP029462.1"/>
</dbReference>
<evidence type="ECO:0000313" key="1">
    <source>
        <dbReference type="EMBL" id="AXL22043.1"/>
    </source>
</evidence>
<dbReference type="EMBL" id="CP029462">
    <property type="protein sequence ID" value="AXL22043.1"/>
    <property type="molecule type" value="Genomic_DNA"/>
</dbReference>
<dbReference type="Pfam" id="PF04445">
    <property type="entry name" value="SAM_MT"/>
    <property type="match status" value="1"/>
</dbReference>
<gene>
    <name evidence="1" type="ORF">DKB62_11025</name>
</gene>
<dbReference type="KEGG" id="meg:DKB62_11025"/>
<dbReference type="Proteomes" id="UP000254337">
    <property type="component" value="Chromosome"/>
</dbReference>
<proteinExistence type="predicted"/>
<dbReference type="InterPro" id="IPR007536">
    <property type="entry name" value="16SrRNA_methylTrfase_J"/>
</dbReference>
<dbReference type="PANTHER" id="PTHR36112">
    <property type="entry name" value="RIBOSOMAL RNA SMALL SUBUNIT METHYLTRANSFERASE J"/>
    <property type="match status" value="1"/>
</dbReference>
<dbReference type="OrthoDB" id="1653798at2"/>
<name>A0A346B1Q0_9FIRM</name>
<evidence type="ECO:0000313" key="2">
    <source>
        <dbReference type="Proteomes" id="UP000254337"/>
    </source>
</evidence>
<dbReference type="InterPro" id="IPR029063">
    <property type="entry name" value="SAM-dependent_MTases_sf"/>
</dbReference>
<keyword evidence="2" id="KW-1185">Reference proteome</keyword>
<dbReference type="GO" id="GO:0008990">
    <property type="term" value="F:rRNA (guanine-N2-)-methyltransferase activity"/>
    <property type="evidence" value="ECO:0007669"/>
    <property type="project" value="InterPro"/>
</dbReference>
<dbReference type="SUPFAM" id="SSF53335">
    <property type="entry name" value="S-adenosyl-L-methionine-dependent methyltransferases"/>
    <property type="match status" value="1"/>
</dbReference>
<sequence length="261" mass="29496">MEKIYVTPSLKAKDTLTKEARVWADEIGAAFVPRRGRTMEELQAAYGEDILVYTSRGPQLKRAEGTHFFSLNMAELRIQHIRRGQTDHLLEAIGAEGPIRLLDCTCGFGADAITASFALPAGSVVHGLEASPLLEAVTEWGCRYFCHEMDDVTAALRRIQVRRGNYKEYLEDESAPPYDVLYFDPMFSRPVASSCQFQPVRPIMDHEPLTVESLRLAVKKARRRVVVKGRYFRELEQAFPQMKRYGGKYSRVGYAVLDGEA</sequence>
<dbReference type="AlphaFoldDB" id="A0A346B1Q0"/>
<accession>A0A346B1Q0</accession>
<reference evidence="1 2" key="1">
    <citation type="submission" date="2018-05" db="EMBL/GenBank/DDBJ databases">
        <title>Complete genome sequence of Megasphaera sp. AJH120T, isolated from the ceca of a chicken.</title>
        <authorList>
            <person name="Maki J."/>
            <person name="Looft T."/>
        </authorList>
    </citation>
    <scope>NUCLEOTIDE SEQUENCE [LARGE SCALE GENOMIC DNA]</scope>
    <source>
        <strain evidence="1 2">AJH120</strain>
    </source>
</reference>
<organism evidence="1 2">
    <name type="scientific">Megasphaera stantonii</name>
    <dbReference type="NCBI Taxonomy" id="2144175"/>
    <lineage>
        <taxon>Bacteria</taxon>
        <taxon>Bacillati</taxon>
        <taxon>Bacillota</taxon>
        <taxon>Negativicutes</taxon>
        <taxon>Veillonellales</taxon>
        <taxon>Veillonellaceae</taxon>
        <taxon>Megasphaera</taxon>
    </lineage>
</organism>
<dbReference type="PANTHER" id="PTHR36112:SF1">
    <property type="entry name" value="RIBOSOMAL RNA SMALL SUBUNIT METHYLTRANSFERASE J"/>
    <property type="match status" value="1"/>
</dbReference>
<evidence type="ECO:0008006" key="3">
    <source>
        <dbReference type="Google" id="ProtNLM"/>
    </source>
</evidence>
<protein>
    <recommendedName>
        <fullName evidence="3">SAM-dependent methyltransferase</fullName>
    </recommendedName>
</protein>
<dbReference type="Gene3D" id="3.40.50.150">
    <property type="entry name" value="Vaccinia Virus protein VP39"/>
    <property type="match status" value="1"/>
</dbReference>